<gene>
    <name evidence="3" type="ORF">Q5I04_00030</name>
    <name evidence="4" type="ORF">Q5I06_00030</name>
</gene>
<reference evidence="3" key="2">
    <citation type="submission" date="2023-07" db="EMBL/GenBank/DDBJ databases">
        <authorList>
            <person name="Aydin F."/>
            <person name="Tarhane S."/>
            <person name="Saticioglu I.B."/>
            <person name="Karakaya E."/>
            <person name="Abay S."/>
            <person name="Guran O."/>
            <person name="Bozkurt E."/>
            <person name="Uzum N."/>
            <person name="Olgun K."/>
            <person name="Jablonski D."/>
        </authorList>
    </citation>
    <scope>NUCLEOTIDE SEQUENCE</scope>
    <source>
        <strain evidence="3">Faydin-H75</strain>
    </source>
</reference>
<reference evidence="3 5" key="3">
    <citation type="journal article" date="2024" name="Syst. Appl. Microbiol.">
        <title>Helicobacter cappadocius sp. nov., from lizards: The first psychrotrophic Helicobacter species.</title>
        <authorList>
            <person name="Aydin F."/>
            <person name="Tarhane S."/>
            <person name="Karakaya E."/>
            <person name="Abay S."/>
            <person name="Kayman T."/>
            <person name="Guran O."/>
            <person name="Bozkurt E."/>
            <person name="Uzum N."/>
            <person name="Avci A."/>
            <person name="Olgun K."/>
            <person name="Jablonski D."/>
            <person name="Guran C."/>
            <person name="Burcin Saticioglu I."/>
        </authorList>
    </citation>
    <scope>NUCLEOTIDE SEQUENCE [LARGE SCALE GENOMIC DNA]</scope>
    <source>
        <strain evidence="3">Faydin-H75</strain>
        <strain evidence="5">faydin-H76</strain>
    </source>
</reference>
<feature type="chain" id="PRO_5041709927" evidence="2">
    <location>
        <begin position="23"/>
        <end position="423"/>
    </location>
</feature>
<name>A0AA90SRT4_9HELI</name>
<dbReference type="EMBL" id="JAUPEV010000001">
    <property type="protein sequence ID" value="MDO7252307.1"/>
    <property type="molecule type" value="Genomic_DNA"/>
</dbReference>
<evidence type="ECO:0000313" key="5">
    <source>
        <dbReference type="Proteomes" id="UP001177258"/>
    </source>
</evidence>
<dbReference type="RefSeq" id="WP_305516152.1">
    <property type="nucleotide sequence ID" value="NZ_JAUPEV010000001.1"/>
</dbReference>
<feature type="signal peptide" evidence="2">
    <location>
        <begin position="1"/>
        <end position="22"/>
    </location>
</feature>
<organism evidence="4 5">
    <name type="scientific">Helicobacter cappadocius</name>
    <dbReference type="NCBI Taxonomy" id="3063998"/>
    <lineage>
        <taxon>Bacteria</taxon>
        <taxon>Pseudomonadati</taxon>
        <taxon>Campylobacterota</taxon>
        <taxon>Epsilonproteobacteria</taxon>
        <taxon>Campylobacterales</taxon>
        <taxon>Helicobacteraceae</taxon>
        <taxon>Helicobacter</taxon>
    </lineage>
</organism>
<dbReference type="Gene3D" id="1.25.40.10">
    <property type="entry name" value="Tetratricopeptide repeat domain"/>
    <property type="match status" value="3"/>
</dbReference>
<dbReference type="PANTHER" id="PTHR47939">
    <property type="entry name" value="MEMBRANE-ASSOCIATED SALT-INDUCIBLE PROTEIN-LIKE"/>
    <property type="match status" value="1"/>
</dbReference>
<protein>
    <submittedName>
        <fullName evidence="4">ATP-dependent nuclease subunit B</fullName>
    </submittedName>
</protein>
<sequence length="423" mass="48136">MLKKILALGFYLSMSICVSANAFSEDSYLMMSSDAFNRGDFAAAKDGYLTLYQQTKNISYAKEAAISAANMGDLQTAAKLALLYQNTTKNTNDLPTNKILVDTYMKMGDTKKAISLLENIKKQEDSLPVNNVLGTLYLSEKNFDKAFSLLDNYYNQTHDEEALGKLLMIYFTKNNPTAALNLLKSHLQKYGCTDQLCQKSIDIFARLNDIADAEKIFQKIYENSPTVENARYLIWILASQKKYKQAQDIAQKFPLNRHLLLELYVVQKNFSAASKQAGLIYQEKENPKYLALEAIYLFQSLKNPKINQIKTIAEKLEKSIKERKKEIISFKENLNSQDAFFYNFLGYMLIDYDVDIKKGIEYVKMALDIDPSSISYVDSLAWGYYKLGKCAEAKKIFATIPDDQIQAEPELKSHFESIGACQK</sequence>
<evidence type="ECO:0000313" key="3">
    <source>
        <dbReference type="EMBL" id="MDO7252307.1"/>
    </source>
</evidence>
<reference evidence="4 6" key="1">
    <citation type="submission" date="2023-07" db="EMBL/GenBank/DDBJ databases">
        <title>Unpublished Manusciprt.</title>
        <authorList>
            <person name="Aydin F."/>
            <person name="Tarhane S."/>
            <person name="Saticioglu I.B."/>
            <person name="Karakaya E."/>
            <person name="Abay S."/>
            <person name="Guran O."/>
            <person name="Bozkurt E."/>
            <person name="Uzum N."/>
            <person name="Olgun K."/>
            <person name="Jablonski D."/>
        </authorList>
    </citation>
    <scope>NUCLEOTIDE SEQUENCE</scope>
    <source>
        <strain evidence="6">faydin-H75</strain>
        <strain evidence="4">Faydin-H76</strain>
    </source>
</reference>
<keyword evidence="1" id="KW-0175">Coiled coil</keyword>
<dbReference type="InterPro" id="IPR050667">
    <property type="entry name" value="PPR-containing_protein"/>
</dbReference>
<evidence type="ECO:0000256" key="1">
    <source>
        <dbReference type="SAM" id="Coils"/>
    </source>
</evidence>
<dbReference type="InterPro" id="IPR011990">
    <property type="entry name" value="TPR-like_helical_dom_sf"/>
</dbReference>
<dbReference type="EMBL" id="JAUYZK010000001">
    <property type="protein sequence ID" value="MDP2538174.1"/>
    <property type="molecule type" value="Genomic_DNA"/>
</dbReference>
<evidence type="ECO:0000256" key="2">
    <source>
        <dbReference type="SAM" id="SignalP"/>
    </source>
</evidence>
<evidence type="ECO:0000313" key="6">
    <source>
        <dbReference type="Proteomes" id="UP001240777"/>
    </source>
</evidence>
<dbReference type="SUPFAM" id="SSF48452">
    <property type="entry name" value="TPR-like"/>
    <property type="match status" value="2"/>
</dbReference>
<proteinExistence type="predicted"/>
<accession>A0AA90SRT4</accession>
<keyword evidence="6" id="KW-1185">Reference proteome</keyword>
<dbReference type="PANTHER" id="PTHR47939:SF1">
    <property type="entry name" value="OS04G0684500 PROTEIN"/>
    <property type="match status" value="1"/>
</dbReference>
<dbReference type="Proteomes" id="UP001240777">
    <property type="component" value="Unassembled WGS sequence"/>
</dbReference>
<dbReference type="AlphaFoldDB" id="A0AA90SRT4"/>
<keyword evidence="2" id="KW-0732">Signal</keyword>
<dbReference type="Proteomes" id="UP001177258">
    <property type="component" value="Unassembled WGS sequence"/>
</dbReference>
<comment type="caution">
    <text evidence="4">The sequence shown here is derived from an EMBL/GenBank/DDBJ whole genome shotgun (WGS) entry which is preliminary data.</text>
</comment>
<evidence type="ECO:0000313" key="4">
    <source>
        <dbReference type="EMBL" id="MDP2538174.1"/>
    </source>
</evidence>
<feature type="coiled-coil region" evidence="1">
    <location>
        <begin position="306"/>
        <end position="333"/>
    </location>
</feature>